<dbReference type="InterPro" id="IPR027417">
    <property type="entry name" value="P-loop_NTPase"/>
</dbReference>
<dbReference type="GO" id="GO:0005739">
    <property type="term" value="C:mitochondrion"/>
    <property type="evidence" value="ECO:0007669"/>
    <property type="project" value="TreeGrafter"/>
</dbReference>
<evidence type="ECO:0000259" key="4">
    <source>
        <dbReference type="Pfam" id="PF01926"/>
    </source>
</evidence>
<evidence type="ECO:0000256" key="1">
    <source>
        <dbReference type="ARBA" id="ARBA00022741"/>
    </source>
</evidence>
<evidence type="ECO:0000313" key="6">
    <source>
        <dbReference type="Proteomes" id="UP000321393"/>
    </source>
</evidence>
<dbReference type="InterPro" id="IPR006073">
    <property type="entry name" value="GTP-bd"/>
</dbReference>
<dbReference type="PANTHER" id="PTHR45782:SF1">
    <property type="entry name" value="DAR GTPASE 2, MITOCHONDRIAL"/>
    <property type="match status" value="1"/>
</dbReference>
<evidence type="ECO:0000256" key="3">
    <source>
        <dbReference type="SAM" id="Phobius"/>
    </source>
</evidence>
<comment type="caution">
    <text evidence="5">The sequence shown here is derived from an EMBL/GenBank/DDBJ whole genome shotgun (WGS) entry which is preliminary data.</text>
</comment>
<dbReference type="Pfam" id="PF01926">
    <property type="entry name" value="MMR_HSR1"/>
    <property type="match status" value="1"/>
</dbReference>
<dbReference type="STRING" id="1194695.A0A5A7V0V6"/>
<dbReference type="AlphaFoldDB" id="A0A5A7V0V6"/>
<organism evidence="5 6">
    <name type="scientific">Cucumis melo var. makuwa</name>
    <name type="common">Oriental melon</name>
    <dbReference type="NCBI Taxonomy" id="1194695"/>
    <lineage>
        <taxon>Eukaryota</taxon>
        <taxon>Viridiplantae</taxon>
        <taxon>Streptophyta</taxon>
        <taxon>Embryophyta</taxon>
        <taxon>Tracheophyta</taxon>
        <taxon>Spermatophyta</taxon>
        <taxon>Magnoliopsida</taxon>
        <taxon>eudicotyledons</taxon>
        <taxon>Gunneridae</taxon>
        <taxon>Pentapetalae</taxon>
        <taxon>rosids</taxon>
        <taxon>fabids</taxon>
        <taxon>Cucurbitales</taxon>
        <taxon>Cucurbitaceae</taxon>
        <taxon>Benincaseae</taxon>
        <taxon>Cucumis</taxon>
    </lineage>
</organism>
<dbReference type="Proteomes" id="UP000321393">
    <property type="component" value="Unassembled WGS sequence"/>
</dbReference>
<dbReference type="SUPFAM" id="SSF52540">
    <property type="entry name" value="P-loop containing nucleoside triphosphate hydrolases"/>
    <property type="match status" value="1"/>
</dbReference>
<dbReference type="Gene3D" id="3.40.50.300">
    <property type="entry name" value="P-loop containing nucleotide triphosphate hydrolases"/>
    <property type="match status" value="1"/>
</dbReference>
<evidence type="ECO:0000256" key="2">
    <source>
        <dbReference type="ARBA" id="ARBA00023134"/>
    </source>
</evidence>
<evidence type="ECO:0000313" key="5">
    <source>
        <dbReference type="EMBL" id="KAA0060954.1"/>
    </source>
</evidence>
<sequence>MAAATLMRKIGTAINELAAGNRISSGWYDAHMAAASRAVAERIPLVDFVLEVRDARVCNLLLSLTPFHCIVFNFVLALHLFVAFPVWTRYFEDHNCISYCVNSHNKENIREFLNFLQSRVRELKRSGHSSHATTMMLVGIPNVGKSALANSLHQIGRISAAEKGKLKHAVVSSQPGETKNISSLKIASHPNVYVLDTPGIFPPKIDNIEVCSKLVLTGAIRDILVGEHVIVQYLLTIVNSSVKYKKWANLSASSLECSTPSSLEKQKRRYPSDHTQDIIVNEVRRSLFETRSSFDGNLEDEKDMGSLIETQLHTLHKALHVPMDFCNSTTIKVASKLLNLYRTGRLGRYTLDSLPLVNTQ</sequence>
<dbReference type="GO" id="GO:0005525">
    <property type="term" value="F:GTP binding"/>
    <property type="evidence" value="ECO:0007669"/>
    <property type="project" value="UniProtKB-KW"/>
</dbReference>
<keyword evidence="2" id="KW-0342">GTP-binding</keyword>
<reference evidence="5 6" key="1">
    <citation type="submission" date="2019-08" db="EMBL/GenBank/DDBJ databases">
        <title>Draft genome sequences of two oriental melons (Cucumis melo L. var makuwa).</title>
        <authorList>
            <person name="Kwon S.-Y."/>
        </authorList>
    </citation>
    <scope>NUCLEOTIDE SEQUENCE [LARGE SCALE GENOMIC DNA]</scope>
    <source>
        <strain evidence="6">cv. SW 3</strain>
        <tissue evidence="5">Leaf</tissue>
    </source>
</reference>
<dbReference type="EMBL" id="SSTE01005103">
    <property type="protein sequence ID" value="KAA0060954.1"/>
    <property type="molecule type" value="Genomic_DNA"/>
</dbReference>
<dbReference type="GO" id="GO:0003924">
    <property type="term" value="F:GTPase activity"/>
    <property type="evidence" value="ECO:0007669"/>
    <property type="project" value="TreeGrafter"/>
</dbReference>
<keyword evidence="1" id="KW-0547">Nucleotide-binding</keyword>
<accession>A0A5A7V0V6</accession>
<dbReference type="PANTHER" id="PTHR45782">
    <property type="entry name" value="MITOCHONDRIAL RIBOSOME-ASSOCIATED GTPASE 1"/>
    <property type="match status" value="1"/>
</dbReference>
<feature type="transmembrane region" description="Helical" evidence="3">
    <location>
        <begin position="60"/>
        <end position="87"/>
    </location>
</feature>
<keyword evidence="3" id="KW-0472">Membrane</keyword>
<keyword evidence="3" id="KW-1133">Transmembrane helix</keyword>
<dbReference type="OrthoDB" id="269151at2759"/>
<dbReference type="GO" id="GO:0032543">
    <property type="term" value="P:mitochondrial translation"/>
    <property type="evidence" value="ECO:0007669"/>
    <property type="project" value="TreeGrafter"/>
</dbReference>
<proteinExistence type="predicted"/>
<name>A0A5A7V0V6_CUCMM</name>
<feature type="domain" description="G" evidence="4">
    <location>
        <begin position="135"/>
        <end position="202"/>
    </location>
</feature>
<gene>
    <name evidence="5" type="ORF">E6C27_scaffold501G00870</name>
</gene>
<keyword evidence="3" id="KW-0812">Transmembrane</keyword>
<protein>
    <submittedName>
        <fullName evidence="5">DAR GTPase 2</fullName>
    </submittedName>
</protein>